<gene>
    <name evidence="1" type="ORF">GCM10011409_42430</name>
</gene>
<proteinExistence type="predicted"/>
<sequence length="105" mass="12103">METGNKSQVKERSLRIVFPGLYHHIVSKLEDMHIQPYDIQATLREGDAGYHIILRFGEGFSHALSQHFTVDDINQLNTGITDFIKDSAEKIKEAMIADYFKMMKM</sequence>
<dbReference type="Proteomes" id="UP000621492">
    <property type="component" value="Unassembled WGS sequence"/>
</dbReference>
<accession>A0A9W5X7I0</accession>
<comment type="caution">
    <text evidence="1">The sequence shown here is derived from an EMBL/GenBank/DDBJ whole genome shotgun (WGS) entry which is preliminary data.</text>
</comment>
<evidence type="ECO:0000313" key="1">
    <source>
        <dbReference type="EMBL" id="GGB60610.1"/>
    </source>
</evidence>
<protein>
    <submittedName>
        <fullName evidence="1">Uncharacterized protein</fullName>
    </submittedName>
</protein>
<reference evidence="1" key="2">
    <citation type="submission" date="2020-09" db="EMBL/GenBank/DDBJ databases">
        <authorList>
            <person name="Sun Q."/>
            <person name="Zhou Y."/>
        </authorList>
    </citation>
    <scope>NUCLEOTIDE SEQUENCE</scope>
    <source>
        <strain evidence="1">CGMCC 1.15454</strain>
    </source>
</reference>
<organism evidence="1 2">
    <name type="scientific">Lentibacillus populi</name>
    <dbReference type="NCBI Taxonomy" id="1827502"/>
    <lineage>
        <taxon>Bacteria</taxon>
        <taxon>Bacillati</taxon>
        <taxon>Bacillota</taxon>
        <taxon>Bacilli</taxon>
        <taxon>Bacillales</taxon>
        <taxon>Bacillaceae</taxon>
        <taxon>Lentibacillus</taxon>
    </lineage>
</organism>
<dbReference type="EMBL" id="BMJD01000061">
    <property type="protein sequence ID" value="GGB60610.1"/>
    <property type="molecule type" value="Genomic_DNA"/>
</dbReference>
<keyword evidence="2" id="KW-1185">Reference proteome</keyword>
<reference evidence="1" key="1">
    <citation type="journal article" date="2014" name="Int. J. Syst. Evol. Microbiol.">
        <title>Complete genome sequence of Corynebacterium casei LMG S-19264T (=DSM 44701T), isolated from a smear-ripened cheese.</title>
        <authorList>
            <consortium name="US DOE Joint Genome Institute (JGI-PGF)"/>
            <person name="Walter F."/>
            <person name="Albersmeier A."/>
            <person name="Kalinowski J."/>
            <person name="Ruckert C."/>
        </authorList>
    </citation>
    <scope>NUCLEOTIDE SEQUENCE</scope>
    <source>
        <strain evidence="1">CGMCC 1.15454</strain>
    </source>
</reference>
<name>A0A9W5X7I0_9BACI</name>
<evidence type="ECO:0000313" key="2">
    <source>
        <dbReference type="Proteomes" id="UP000621492"/>
    </source>
</evidence>
<dbReference type="RefSeq" id="WP_088050391.1">
    <property type="nucleotide sequence ID" value="NZ_BMJD01000061.1"/>
</dbReference>
<dbReference type="AlphaFoldDB" id="A0A9W5X7I0"/>